<dbReference type="InterPro" id="IPR009772">
    <property type="entry name" value="CDC123"/>
</dbReference>
<keyword evidence="3" id="KW-1185">Reference proteome</keyword>
<protein>
    <submittedName>
        <fullName evidence="2">Uncharacterized protein</fullName>
    </submittedName>
</protein>
<evidence type="ECO:0000313" key="3">
    <source>
        <dbReference type="Proteomes" id="UP000011958"/>
    </source>
</evidence>
<dbReference type="GO" id="GO:0005737">
    <property type="term" value="C:cytoplasm"/>
    <property type="evidence" value="ECO:0007669"/>
    <property type="project" value="TreeGrafter"/>
</dbReference>
<name>M7NNB7_PNEMU</name>
<dbReference type="OMA" id="SGVIMEM"/>
<dbReference type="HOGENOM" id="CLU_034402_2_0_1"/>
<organism evidence="2 3">
    <name type="scientific">Pneumocystis murina (strain B123)</name>
    <name type="common">Mouse pneumocystis pneumonia agent</name>
    <name type="synonym">Pneumocystis carinii f. sp. muris</name>
    <dbReference type="NCBI Taxonomy" id="1069680"/>
    <lineage>
        <taxon>Eukaryota</taxon>
        <taxon>Fungi</taxon>
        <taxon>Dikarya</taxon>
        <taxon>Ascomycota</taxon>
        <taxon>Taphrinomycotina</taxon>
        <taxon>Pneumocystomycetes</taxon>
        <taxon>Pneumocystaceae</taxon>
        <taxon>Pneumocystis</taxon>
    </lineage>
</organism>
<dbReference type="EMBL" id="AFWA02000014">
    <property type="protein sequence ID" value="EMR08722.1"/>
    <property type="molecule type" value="Genomic_DNA"/>
</dbReference>
<comment type="similarity">
    <text evidence="1">Belongs to the CDC123 family.</text>
</comment>
<dbReference type="OrthoDB" id="360540at2759"/>
<dbReference type="eggNOG" id="KOG2983">
    <property type="taxonomic scope" value="Eukaryota"/>
</dbReference>
<dbReference type="VEuPathDB" id="FungiDB:PNEG_02899"/>
<dbReference type="GeneID" id="19896586"/>
<proteinExistence type="inferred from homology"/>
<dbReference type="AlphaFoldDB" id="M7NNB7"/>
<dbReference type="RefSeq" id="XP_007874937.1">
    <property type="nucleotide sequence ID" value="XM_007876746.1"/>
</dbReference>
<reference evidence="3" key="1">
    <citation type="journal article" date="2016" name="Nat. Commun.">
        <title>Genome analysis of three Pneumocystis species reveals adaptation mechanisms to life exclusively in mammalian hosts.</title>
        <authorList>
            <person name="Ma L."/>
            <person name="Chen Z."/>
            <person name="Huang D.W."/>
            <person name="Kutty G."/>
            <person name="Ishihara M."/>
            <person name="Wang H."/>
            <person name="Abouelleil A."/>
            <person name="Bishop L."/>
            <person name="Davey E."/>
            <person name="Deng R."/>
            <person name="Deng X."/>
            <person name="Fan L."/>
            <person name="Fantoni G."/>
            <person name="Fitzgerald M."/>
            <person name="Gogineni E."/>
            <person name="Goldberg J.M."/>
            <person name="Handley G."/>
            <person name="Hu X."/>
            <person name="Huber C."/>
            <person name="Jiao X."/>
            <person name="Jones K."/>
            <person name="Levin J.Z."/>
            <person name="Liu Y."/>
            <person name="Macdonald P."/>
            <person name="Melnikov A."/>
            <person name="Raley C."/>
            <person name="Sassi M."/>
            <person name="Sherman B.T."/>
            <person name="Song X."/>
            <person name="Sykes S."/>
            <person name="Tran B."/>
            <person name="Walsh L."/>
            <person name="Xia Y."/>
            <person name="Yang J."/>
            <person name="Young S."/>
            <person name="Zeng Q."/>
            <person name="Zheng X."/>
            <person name="Stephens R."/>
            <person name="Nusbaum C."/>
            <person name="Birren B.W."/>
            <person name="Azadi P."/>
            <person name="Lempicki R.A."/>
            <person name="Cuomo C.A."/>
            <person name="Kovacs J.A."/>
        </authorList>
    </citation>
    <scope>NUCLEOTIDE SEQUENCE [LARGE SCALE GENOMIC DNA]</scope>
    <source>
        <strain evidence="3">B123</strain>
    </source>
</reference>
<dbReference type="PANTHER" id="PTHR15323:SF6">
    <property type="entry name" value="CELL DIVISION CYCLE PROTEIN 123 HOMOLOG"/>
    <property type="match status" value="1"/>
</dbReference>
<dbReference type="PANTHER" id="PTHR15323">
    <property type="entry name" value="D123 PROTEIN"/>
    <property type="match status" value="1"/>
</dbReference>
<accession>M7NNB7</accession>
<comment type="caution">
    <text evidence="2">The sequence shown here is derived from an EMBL/GenBank/DDBJ whole genome shotgun (WGS) entry which is preliminary data.</text>
</comment>
<evidence type="ECO:0000256" key="1">
    <source>
        <dbReference type="ARBA" id="ARBA00011047"/>
    </source>
</evidence>
<dbReference type="Pfam" id="PF07065">
    <property type="entry name" value="D123"/>
    <property type="match status" value="1"/>
</dbReference>
<dbReference type="GO" id="GO:0005524">
    <property type="term" value="F:ATP binding"/>
    <property type="evidence" value="ECO:0007669"/>
    <property type="project" value="EnsemblFungi"/>
</dbReference>
<sequence>MDLSADDTFLSNFPPLSHICILHCSFSVWYARYRSITPKARVIKPLPSTFIAYLNQDGIVLPHGSDKDSVNSSIDELIDSEMDIPENPVIAFQALDDEITRTIESLNGAVFPKLNWSSPKDAAWITPNRNLRCTSASDIYLLFKSSDFIAHDLFHAFDDCIPSSDVHVEYELVLKQWFTIIPSMEFRCFVKQRRLIGISQRDLKYYAFLESLRPIILSLTVDLFNSHLKDTFPDENFIFDIYIPPSKSKAWLIDINPWHYKTLSLLFSWEELLSDSLPFSNDSPQLRFVDVDSQSWGPSQFASQRLSEDILHANTSDFDIEKYIEKLQDMNITTNATNNTIMTK</sequence>
<evidence type="ECO:0000313" key="2">
    <source>
        <dbReference type="EMBL" id="EMR08722.1"/>
    </source>
</evidence>
<dbReference type="GO" id="GO:1905143">
    <property type="term" value="P:eukaryotic translation initiation factor 2 complex assembly"/>
    <property type="evidence" value="ECO:0007669"/>
    <property type="project" value="EnsemblFungi"/>
</dbReference>
<dbReference type="GO" id="GO:0000287">
    <property type="term" value="F:magnesium ion binding"/>
    <property type="evidence" value="ECO:0007669"/>
    <property type="project" value="EnsemblFungi"/>
</dbReference>
<gene>
    <name evidence="2" type="ORF">PNEG_02899</name>
</gene>
<dbReference type="STRING" id="1069680.M7NNB7"/>
<dbReference type="GO" id="GO:0044183">
    <property type="term" value="F:protein folding chaperone"/>
    <property type="evidence" value="ECO:0007669"/>
    <property type="project" value="EnsemblFungi"/>
</dbReference>
<dbReference type="Proteomes" id="UP000011958">
    <property type="component" value="Unassembled WGS sequence"/>
</dbReference>